<dbReference type="EMBL" id="SODO01000012">
    <property type="protein sequence ID" value="TDW57019.1"/>
    <property type="molecule type" value="Genomic_DNA"/>
</dbReference>
<evidence type="ECO:0000256" key="7">
    <source>
        <dbReference type="ARBA" id="ARBA00043224"/>
    </source>
</evidence>
<name>A0A235CMC3_9GAMM</name>
<dbReference type="EC" id="3.5.1.19" evidence="6"/>
<evidence type="ECO:0000256" key="5">
    <source>
        <dbReference type="ARBA" id="ARBA00037900"/>
    </source>
</evidence>
<evidence type="ECO:0000259" key="8">
    <source>
        <dbReference type="Pfam" id="PF00857"/>
    </source>
</evidence>
<evidence type="ECO:0000313" key="10">
    <source>
        <dbReference type="EMBL" id="TDW57019.1"/>
    </source>
</evidence>
<dbReference type="Proteomes" id="UP000295058">
    <property type="component" value="Unassembled WGS sequence"/>
</dbReference>
<dbReference type="InterPro" id="IPR000868">
    <property type="entry name" value="Isochorismatase-like_dom"/>
</dbReference>
<dbReference type="SUPFAM" id="SSF52499">
    <property type="entry name" value="Isochorismatase-like hydrolases"/>
    <property type="match status" value="1"/>
</dbReference>
<keyword evidence="12" id="KW-1185">Reference proteome</keyword>
<keyword evidence="2" id="KW-0662">Pyridine nucleotide biosynthesis</keyword>
<organism evidence="9 11">
    <name type="scientific">Oceanimonas baumannii</name>
    <dbReference type="NCBI Taxonomy" id="129578"/>
    <lineage>
        <taxon>Bacteria</taxon>
        <taxon>Pseudomonadati</taxon>
        <taxon>Pseudomonadota</taxon>
        <taxon>Gammaproteobacteria</taxon>
        <taxon>Aeromonadales</taxon>
        <taxon>Aeromonadaceae</taxon>
        <taxon>Oceanimonas</taxon>
    </lineage>
</organism>
<evidence type="ECO:0000256" key="4">
    <source>
        <dbReference type="ARBA" id="ARBA00022801"/>
    </source>
</evidence>
<dbReference type="GO" id="GO:0019363">
    <property type="term" value="P:pyridine nucleotide biosynthetic process"/>
    <property type="evidence" value="ECO:0007669"/>
    <property type="project" value="UniProtKB-KW"/>
</dbReference>
<evidence type="ECO:0000313" key="12">
    <source>
        <dbReference type="Proteomes" id="UP000295058"/>
    </source>
</evidence>
<reference evidence="10 12" key="2">
    <citation type="submission" date="2019-03" db="EMBL/GenBank/DDBJ databases">
        <title>Genomic Encyclopedia of Archaeal and Bacterial Type Strains, Phase II (KMG-II): from individual species to whole genera.</title>
        <authorList>
            <person name="Goeker M."/>
        </authorList>
    </citation>
    <scope>NUCLEOTIDE SEQUENCE [LARGE SCALE GENOMIC DNA]</scope>
    <source>
        <strain evidence="10 12">DSM 15594</strain>
    </source>
</reference>
<evidence type="ECO:0000256" key="2">
    <source>
        <dbReference type="ARBA" id="ARBA00022642"/>
    </source>
</evidence>
<dbReference type="GO" id="GO:0008936">
    <property type="term" value="F:nicotinamidase activity"/>
    <property type="evidence" value="ECO:0007669"/>
    <property type="project" value="UniProtKB-EC"/>
</dbReference>
<evidence type="ECO:0000313" key="11">
    <source>
        <dbReference type="Proteomes" id="UP000243640"/>
    </source>
</evidence>
<dbReference type="InterPro" id="IPR036380">
    <property type="entry name" value="Isochorismatase-like_sf"/>
</dbReference>
<keyword evidence="4" id="KW-0378">Hydrolase</keyword>
<evidence type="ECO:0000256" key="1">
    <source>
        <dbReference type="ARBA" id="ARBA00006336"/>
    </source>
</evidence>
<dbReference type="PANTHER" id="PTHR11080">
    <property type="entry name" value="PYRAZINAMIDASE/NICOTINAMIDASE"/>
    <property type="match status" value="1"/>
</dbReference>
<dbReference type="AlphaFoldDB" id="A0A235CMC3"/>
<proteinExistence type="inferred from homology"/>
<dbReference type="InterPro" id="IPR052347">
    <property type="entry name" value="Isochorismatase_Nicotinamidase"/>
</dbReference>
<comment type="pathway">
    <text evidence="5">Cofactor biosynthesis; nicotinate biosynthesis; nicotinate from nicotinamide: step 1/1.</text>
</comment>
<dbReference type="Pfam" id="PF00857">
    <property type="entry name" value="Isochorismatase"/>
    <property type="match status" value="1"/>
</dbReference>
<protein>
    <recommendedName>
        <fullName evidence="6">nicotinamidase</fullName>
        <ecNumber evidence="6">3.5.1.19</ecNumber>
    </recommendedName>
    <alternativeName>
        <fullName evidence="7">Nicotinamide deamidase</fullName>
    </alternativeName>
</protein>
<reference evidence="9 11" key="1">
    <citation type="submission" date="2017-08" db="EMBL/GenBank/DDBJ databases">
        <title>Draft Genome Sequence of the Marine Bacterium Oceanimonas baumannii ATCC 700832.</title>
        <authorList>
            <person name="Mcclelland W.D."/>
            <person name="Brennan M.A."/>
            <person name="Trachtenberg A.M."/>
            <person name="Maclea K.S."/>
        </authorList>
    </citation>
    <scope>NUCLEOTIDE SEQUENCE [LARGE SCALE GENOMIC DNA]</scope>
    <source>
        <strain evidence="9 11">ATCC 700832</strain>
    </source>
</reference>
<dbReference type="RefSeq" id="WP_094276890.1">
    <property type="nucleotide sequence ID" value="NZ_NQJF01000002.1"/>
</dbReference>
<dbReference type="EMBL" id="NQJF01000002">
    <property type="protein sequence ID" value="OYD25700.1"/>
    <property type="molecule type" value="Genomic_DNA"/>
</dbReference>
<gene>
    <name evidence="9" type="ORF">B6S09_02315</name>
    <name evidence="10" type="ORF">LY04_02824</name>
</gene>
<feature type="domain" description="Isochorismatase-like" evidence="8">
    <location>
        <begin position="63"/>
        <end position="203"/>
    </location>
</feature>
<evidence type="ECO:0000313" key="9">
    <source>
        <dbReference type="EMBL" id="OYD25700.1"/>
    </source>
</evidence>
<dbReference type="Gene3D" id="3.40.50.850">
    <property type="entry name" value="Isochorismatase-like"/>
    <property type="match status" value="1"/>
</dbReference>
<sequence length="215" mass="23492">MKLPAKHRVASLDVDAQYTFTPVCPDELPVAGGDTIAAELNHQASFAGLRLGSKDAHSPAAHWVASSDKPAFSKVEGDNLDIRWPLHAVPGTKGFELLEELPHPADYDFFVWKGVEPDMHPYGACYHDLAERQSTGLIEYLRCHHIDTVLVGGLATDYCVFHTVKQLLAAGFNVIVNRAATRGVADNSSRHAIADMIQLGAHFVHDSNDLEQSDD</sequence>
<dbReference type="PANTHER" id="PTHR11080:SF2">
    <property type="entry name" value="LD05707P"/>
    <property type="match status" value="1"/>
</dbReference>
<dbReference type="GO" id="GO:0046872">
    <property type="term" value="F:metal ion binding"/>
    <property type="evidence" value="ECO:0007669"/>
    <property type="project" value="UniProtKB-KW"/>
</dbReference>
<comment type="caution">
    <text evidence="9">The sequence shown here is derived from an EMBL/GenBank/DDBJ whole genome shotgun (WGS) entry which is preliminary data.</text>
</comment>
<evidence type="ECO:0000256" key="3">
    <source>
        <dbReference type="ARBA" id="ARBA00022723"/>
    </source>
</evidence>
<comment type="similarity">
    <text evidence="1">Belongs to the isochorismatase family.</text>
</comment>
<evidence type="ECO:0000256" key="6">
    <source>
        <dbReference type="ARBA" id="ARBA00039017"/>
    </source>
</evidence>
<dbReference type="Proteomes" id="UP000243640">
    <property type="component" value="Unassembled WGS sequence"/>
</dbReference>
<accession>A0A235CMC3</accession>
<keyword evidence="3" id="KW-0479">Metal-binding</keyword>
<dbReference type="OrthoDB" id="9791276at2"/>